<organism evidence="1 2">
    <name type="scientific">Fusarium floridanum</name>
    <dbReference type="NCBI Taxonomy" id="1325733"/>
    <lineage>
        <taxon>Eukaryota</taxon>
        <taxon>Fungi</taxon>
        <taxon>Dikarya</taxon>
        <taxon>Ascomycota</taxon>
        <taxon>Pezizomycotina</taxon>
        <taxon>Sordariomycetes</taxon>
        <taxon>Hypocreomycetidae</taxon>
        <taxon>Hypocreales</taxon>
        <taxon>Nectriaceae</taxon>
        <taxon>Fusarium</taxon>
        <taxon>Fusarium solani species complex</taxon>
    </lineage>
</organism>
<keyword evidence="2" id="KW-1185">Reference proteome</keyword>
<name>A0A428NNM5_9HYPO</name>
<dbReference type="EMBL" id="NKCL01001182">
    <property type="protein sequence ID" value="RSL42345.1"/>
    <property type="molecule type" value="Genomic_DNA"/>
</dbReference>
<protein>
    <submittedName>
        <fullName evidence="1">Uncharacterized protein</fullName>
    </submittedName>
</protein>
<evidence type="ECO:0000313" key="1">
    <source>
        <dbReference type="EMBL" id="RSL42345.1"/>
    </source>
</evidence>
<accession>A0A428NNM5</accession>
<dbReference type="Proteomes" id="UP000287972">
    <property type="component" value="Unassembled WGS sequence"/>
</dbReference>
<sequence>MDGNVSLGYDSRLPEPGSGNVCLLMLPVFTTTFTEAPAQWAKRTRYTLCHCTLIKMTPIPILDNRQACEHTRCQRRNSRQEARPGRLPQNDDSDYCATLSLWPSPNMTGPQNMGMASGPAGADHIDVSIAAFLDFTV</sequence>
<proteinExistence type="predicted"/>
<evidence type="ECO:0000313" key="2">
    <source>
        <dbReference type="Proteomes" id="UP000287972"/>
    </source>
</evidence>
<dbReference type="AlphaFoldDB" id="A0A428NNM5"/>
<comment type="caution">
    <text evidence="1">The sequence shown here is derived from an EMBL/GenBank/DDBJ whole genome shotgun (WGS) entry which is preliminary data.</text>
</comment>
<gene>
    <name evidence="1" type="ORF">CEP51_016490</name>
</gene>
<reference evidence="1 2" key="1">
    <citation type="submission" date="2017-06" db="EMBL/GenBank/DDBJ databases">
        <title>Comparative genomic analysis of Ambrosia Fusariam Clade fungi.</title>
        <authorList>
            <person name="Stajich J.E."/>
            <person name="Carrillo J."/>
            <person name="Kijimoto T."/>
            <person name="Eskalen A."/>
            <person name="O'Donnell K."/>
            <person name="Kasson M."/>
        </authorList>
    </citation>
    <scope>NUCLEOTIDE SEQUENCE [LARGE SCALE GENOMIC DNA]</scope>
    <source>
        <strain evidence="1 2">NRRL62606</strain>
    </source>
</reference>